<accession>A0A9Q1HJ19</accession>
<dbReference type="Gene3D" id="1.10.390.10">
    <property type="entry name" value="Neutral Protease Domain 2"/>
    <property type="match status" value="1"/>
</dbReference>
<dbReference type="GO" id="GO:0043171">
    <property type="term" value="P:peptide catabolic process"/>
    <property type="evidence" value="ECO:0007669"/>
    <property type="project" value="TreeGrafter"/>
</dbReference>
<comment type="pathway">
    <text evidence="2 13">Lipid metabolism; leukotriene B4 biosynthesis.</text>
</comment>
<dbReference type="SUPFAM" id="SSF63737">
    <property type="entry name" value="Leukotriene A4 hydrolase N-terminal domain"/>
    <property type="match status" value="1"/>
</dbReference>
<feature type="binding site" evidence="12">
    <location>
        <position position="305"/>
    </location>
    <ligand>
        <name>Zn(2+)</name>
        <dbReference type="ChEBI" id="CHEBI:29105"/>
        <note>catalytic</note>
    </ligand>
</feature>
<dbReference type="FunFam" id="2.60.40.1730:FF:000004">
    <property type="entry name" value="Leukotriene A(4) hydrolase"/>
    <property type="match status" value="1"/>
</dbReference>
<evidence type="ECO:0000256" key="8">
    <source>
        <dbReference type="ARBA" id="ARBA00022833"/>
    </source>
</evidence>
<dbReference type="AlphaFoldDB" id="A0A9Q1HJ19"/>
<dbReference type="Gene3D" id="3.30.2010.30">
    <property type="match status" value="1"/>
</dbReference>
<keyword evidence="4 13" id="KW-0963">Cytoplasm</keyword>
<evidence type="ECO:0000256" key="13">
    <source>
        <dbReference type="RuleBase" id="RU361141"/>
    </source>
</evidence>
<dbReference type="InterPro" id="IPR042097">
    <property type="entry name" value="Aminopeptidase_N-like_N_sf"/>
</dbReference>
<dbReference type="InterPro" id="IPR045357">
    <property type="entry name" value="Aminopeptidase_N-like_N"/>
</dbReference>
<evidence type="ECO:0000259" key="14">
    <source>
        <dbReference type="SMART" id="SM01263"/>
    </source>
</evidence>
<evidence type="ECO:0000256" key="11">
    <source>
        <dbReference type="PIRSR" id="PIRSR612777-2"/>
    </source>
</evidence>
<evidence type="ECO:0000313" key="16">
    <source>
        <dbReference type="Proteomes" id="UP001152320"/>
    </source>
</evidence>
<organism evidence="15 16">
    <name type="scientific">Holothuria leucospilota</name>
    <name type="common">Black long sea cucumber</name>
    <name type="synonym">Mertensiothuria leucospilota</name>
    <dbReference type="NCBI Taxonomy" id="206669"/>
    <lineage>
        <taxon>Eukaryota</taxon>
        <taxon>Metazoa</taxon>
        <taxon>Echinodermata</taxon>
        <taxon>Eleutherozoa</taxon>
        <taxon>Echinozoa</taxon>
        <taxon>Holothuroidea</taxon>
        <taxon>Aspidochirotacea</taxon>
        <taxon>Aspidochirotida</taxon>
        <taxon>Holothuriidae</taxon>
        <taxon>Holothuria</taxon>
    </lineage>
</organism>
<dbReference type="InterPro" id="IPR034015">
    <property type="entry name" value="M1_LTA4H"/>
</dbReference>
<keyword evidence="13" id="KW-0434">Leukotriene biosynthesis</keyword>
<evidence type="ECO:0000256" key="6">
    <source>
        <dbReference type="ARBA" id="ARBA00022723"/>
    </source>
</evidence>
<dbReference type="OrthoDB" id="79562at2759"/>
<dbReference type="PRINTS" id="PR00756">
    <property type="entry name" value="ALADIPTASE"/>
</dbReference>
<dbReference type="GO" id="GO:0005634">
    <property type="term" value="C:nucleus"/>
    <property type="evidence" value="ECO:0007669"/>
    <property type="project" value="TreeGrafter"/>
</dbReference>
<sequence length="624" mass="71081">MDRRQDNSTLSTPSDSVITESFALDWNVKFETKTIEGEIVLNLKILSDGISRLLLDTSDLTIEDVEDTSNSQKLAFTLKEPHKCLGTPLEIALPSEAQKKGSSLSIRIVYKTSPTASAVQWLKPSQTAGKSHPYLFSQCQPIHARSLMPCQDSPSVKATYDAKKFLLTIKVTVPRDLVALMSAERCGDEPSKDPELKTYLFKQKVPIPSYLLAVVVGKLESRKIGPRTLVWSEAELVDDSAFEFSETEKMIEVAEDMLGPYVWGQYDLLVLPPSFPYGGMENPCITFITPTCLAGDKSLANVVAHEISHSWTGNLVTNCSWEHFWLNEGFTVFVERKIISRLSSKQHRDFHFIGGWKALYEDVQRYGAEHDYTKLILNLEDVDPDDAYSRIPYEKGSALLYYLEKIVGSEGEFEEFLRSYIEKFKFKSINTADWKEYFMSFFHEKASSGVFDEVDWDKWLFGPGMPPVKSDYDTTLSVACSELCKKWTKAEDSELINFSSVDIKDMDSGQIIEFLTLLLLEPPLSHTCIGEMHRCFNFNASGNSEIKFRWLRLCLKAAYEPSIPHAIEFATKWGRMKFTRPLFRDLFQFEPAREKAIKAFNDHRDNMHPITMSMIEKDLKEVVG</sequence>
<dbReference type="GO" id="GO:0005829">
    <property type="term" value="C:cytosol"/>
    <property type="evidence" value="ECO:0007669"/>
    <property type="project" value="TreeGrafter"/>
</dbReference>
<feature type="binding site" evidence="12">
    <location>
        <position position="328"/>
    </location>
    <ligand>
        <name>Zn(2+)</name>
        <dbReference type="ChEBI" id="CHEBI:29105"/>
        <note>catalytic</note>
    </ligand>
</feature>
<dbReference type="Pfam" id="PF09127">
    <property type="entry name" value="Leuk-A4-hydro_C"/>
    <property type="match status" value="1"/>
</dbReference>
<comment type="caution">
    <text evidence="15">The sequence shown here is derived from an EMBL/GenBank/DDBJ whole genome shotgun (WGS) entry which is preliminary data.</text>
</comment>
<feature type="binding site" evidence="11">
    <location>
        <begin position="138"/>
        <end position="140"/>
    </location>
    <ligand>
        <name>a peptide</name>
        <dbReference type="ChEBI" id="CHEBI:60466"/>
    </ligand>
</feature>
<dbReference type="InterPro" id="IPR038502">
    <property type="entry name" value="M1_LTA-4_hydro/amino_C_sf"/>
</dbReference>
<keyword evidence="6 12" id="KW-0479">Metal-binding</keyword>
<evidence type="ECO:0000256" key="3">
    <source>
        <dbReference type="ARBA" id="ARBA00010136"/>
    </source>
</evidence>
<keyword evidence="9 13" id="KW-0482">Metalloprotease</keyword>
<proteinExistence type="inferred from homology"/>
<dbReference type="EC" id="3.3.2.6" evidence="13"/>
<evidence type="ECO:0000256" key="9">
    <source>
        <dbReference type="ARBA" id="ARBA00023049"/>
    </source>
</evidence>
<dbReference type="Proteomes" id="UP001152320">
    <property type="component" value="Chromosome 2"/>
</dbReference>
<keyword evidence="7 13" id="KW-0378">Hydrolase</keyword>
<dbReference type="InterPro" id="IPR014782">
    <property type="entry name" value="Peptidase_M1_dom"/>
</dbReference>
<dbReference type="FunFam" id="1.10.390.10:FF:000003">
    <property type="entry name" value="Leukotriene A(4) hydrolase"/>
    <property type="match status" value="1"/>
</dbReference>
<feature type="binding site" evidence="11">
    <location>
        <begin position="276"/>
        <end position="281"/>
    </location>
    <ligand>
        <name>a peptide</name>
        <dbReference type="ChEBI" id="CHEBI:60466"/>
    </ligand>
</feature>
<evidence type="ECO:0000256" key="4">
    <source>
        <dbReference type="ARBA" id="ARBA00022490"/>
    </source>
</evidence>
<keyword evidence="8 12" id="KW-0862">Zinc</keyword>
<reference evidence="15" key="1">
    <citation type="submission" date="2021-10" db="EMBL/GenBank/DDBJ databases">
        <title>Tropical sea cucumber genome reveals ecological adaptation and Cuvierian tubules defense mechanism.</title>
        <authorList>
            <person name="Chen T."/>
        </authorList>
    </citation>
    <scope>NUCLEOTIDE SEQUENCE</scope>
    <source>
        <strain evidence="15">Nanhai2018</strain>
        <tissue evidence="15">Muscle</tissue>
    </source>
</reference>
<dbReference type="FunFam" id="1.25.40.320:FF:000001">
    <property type="entry name" value="Leukotriene A(4) hydrolase"/>
    <property type="match status" value="1"/>
</dbReference>
<feature type="binding site" evidence="11">
    <location>
        <begin position="575"/>
        <end position="577"/>
    </location>
    <ligand>
        <name>a peptide</name>
        <dbReference type="ChEBI" id="CHEBI:60466"/>
    </ligand>
</feature>
<feature type="active site" description="Proton acceptor" evidence="10">
    <location>
        <position position="306"/>
    </location>
</feature>
<dbReference type="PANTHER" id="PTHR45726">
    <property type="entry name" value="LEUKOTRIENE A-4 HYDROLASE"/>
    <property type="match status" value="1"/>
</dbReference>
<feature type="active site" description="Proton donor" evidence="10">
    <location>
        <position position="393"/>
    </location>
</feature>
<comment type="similarity">
    <text evidence="3 13">Belongs to the peptidase M1 family.</text>
</comment>
<gene>
    <name evidence="15" type="ORF">HOLleu_06616</name>
</gene>
<evidence type="ECO:0000256" key="7">
    <source>
        <dbReference type="ARBA" id="ARBA00022801"/>
    </source>
</evidence>
<dbReference type="GO" id="GO:0006508">
    <property type="term" value="P:proteolysis"/>
    <property type="evidence" value="ECO:0007669"/>
    <property type="project" value="UniProtKB-KW"/>
</dbReference>
<dbReference type="InterPro" id="IPR001930">
    <property type="entry name" value="Peptidase_M1"/>
</dbReference>
<evidence type="ECO:0000256" key="10">
    <source>
        <dbReference type="PIRSR" id="PIRSR612777-1"/>
    </source>
</evidence>
<dbReference type="Gene3D" id="1.25.40.320">
    <property type="entry name" value="Peptidase M1, leukotriene A4 hydrolase/aminopeptidase C-terminal domain"/>
    <property type="match status" value="1"/>
</dbReference>
<dbReference type="FunFam" id="3.30.2010.30:FF:000001">
    <property type="entry name" value="Leukotriene A(4) hydrolase"/>
    <property type="match status" value="1"/>
</dbReference>
<evidence type="ECO:0000256" key="2">
    <source>
        <dbReference type="ARBA" id="ARBA00004716"/>
    </source>
</evidence>
<dbReference type="CDD" id="cd09599">
    <property type="entry name" value="M1_LTA4H"/>
    <property type="match status" value="1"/>
</dbReference>
<evidence type="ECO:0000256" key="5">
    <source>
        <dbReference type="ARBA" id="ARBA00022670"/>
    </source>
</evidence>
<dbReference type="EMBL" id="JAIZAY010000002">
    <property type="protein sequence ID" value="KAJ8047580.1"/>
    <property type="molecule type" value="Genomic_DNA"/>
</dbReference>
<dbReference type="GO" id="GO:0019370">
    <property type="term" value="P:leukotriene biosynthetic process"/>
    <property type="evidence" value="ECO:0007669"/>
    <property type="project" value="UniProtKB-KW"/>
</dbReference>
<feature type="binding site" evidence="12">
    <location>
        <position position="309"/>
    </location>
    <ligand>
        <name>Zn(2+)</name>
        <dbReference type="ChEBI" id="CHEBI:29105"/>
        <note>catalytic</note>
    </ligand>
</feature>
<dbReference type="NCBIfam" id="TIGR02411">
    <property type="entry name" value="leuko_A4_hydro"/>
    <property type="match status" value="1"/>
</dbReference>
<evidence type="ECO:0000313" key="15">
    <source>
        <dbReference type="EMBL" id="KAJ8047580.1"/>
    </source>
</evidence>
<keyword evidence="5 13" id="KW-0645">Protease</keyword>
<dbReference type="GO" id="GO:0008270">
    <property type="term" value="F:zinc ion binding"/>
    <property type="evidence" value="ECO:0007669"/>
    <property type="project" value="InterPro"/>
</dbReference>
<dbReference type="InterPro" id="IPR012777">
    <property type="entry name" value="LTA4H"/>
</dbReference>
<dbReference type="InterPro" id="IPR049980">
    <property type="entry name" value="LTA4H_cat"/>
</dbReference>
<dbReference type="GO" id="GO:0004301">
    <property type="term" value="F:epoxide hydrolase activity"/>
    <property type="evidence" value="ECO:0007669"/>
    <property type="project" value="TreeGrafter"/>
</dbReference>
<protein>
    <recommendedName>
        <fullName evidence="13">Leukotriene A(4) hydrolase</fullName>
        <shortName evidence="13">LTA-4 hydrolase</shortName>
        <ecNumber evidence="13">3.3.2.6</ecNumber>
    </recommendedName>
</protein>
<dbReference type="Gene3D" id="2.60.40.1730">
    <property type="entry name" value="tricorn interacting facor f3 domain"/>
    <property type="match status" value="1"/>
</dbReference>
<evidence type="ECO:0000256" key="12">
    <source>
        <dbReference type="PIRSR" id="PIRSR612777-3"/>
    </source>
</evidence>
<dbReference type="GO" id="GO:0070006">
    <property type="term" value="F:metalloaminopeptidase activity"/>
    <property type="evidence" value="ECO:0007669"/>
    <property type="project" value="UniProtKB-ARBA"/>
</dbReference>
<evidence type="ECO:0000256" key="1">
    <source>
        <dbReference type="ARBA" id="ARBA00004496"/>
    </source>
</evidence>
<name>A0A9Q1HJ19_HOLLE</name>
<feature type="domain" description="Peptidase M1 leukotriene A4 hydrolase/aminopeptidase C-terminal" evidence="14">
    <location>
        <begin position="475"/>
        <end position="619"/>
    </location>
</feature>
<dbReference type="InterPro" id="IPR015211">
    <property type="entry name" value="Peptidase_M1_C"/>
</dbReference>
<dbReference type="InterPro" id="IPR027268">
    <property type="entry name" value="Peptidase_M4/M1_CTD_sf"/>
</dbReference>
<dbReference type="SUPFAM" id="SSF55486">
    <property type="entry name" value="Metalloproteases ('zincins'), catalytic domain"/>
    <property type="match status" value="1"/>
</dbReference>
<keyword evidence="16" id="KW-1185">Reference proteome</keyword>
<dbReference type="Pfam" id="PF17900">
    <property type="entry name" value="Peptidase_M1_N"/>
    <property type="match status" value="1"/>
</dbReference>
<comment type="cofactor">
    <cofactor evidence="12 13">
        <name>Zn(2+)</name>
        <dbReference type="ChEBI" id="CHEBI:29105"/>
    </cofactor>
    <text evidence="12 13">Binds 1 zinc ion per subunit.</text>
</comment>
<dbReference type="PANTHER" id="PTHR45726:SF3">
    <property type="entry name" value="LEUKOTRIENE A-4 HYDROLASE"/>
    <property type="match status" value="1"/>
</dbReference>
<dbReference type="Pfam" id="PF01433">
    <property type="entry name" value="Peptidase_M1"/>
    <property type="match status" value="1"/>
</dbReference>
<dbReference type="SMART" id="SM01263">
    <property type="entry name" value="Leuk-A4-hydro_C"/>
    <property type="match status" value="1"/>
</dbReference>
<dbReference type="GO" id="GO:0004463">
    <property type="term" value="F:leukotriene-A4 hydrolase activity"/>
    <property type="evidence" value="ECO:0007669"/>
    <property type="project" value="UniProtKB-EC"/>
</dbReference>
<comment type="catalytic activity">
    <reaction evidence="13">
        <text>leukotriene A4 + H2O = leukotriene B4</text>
        <dbReference type="Rhea" id="RHEA:22324"/>
        <dbReference type="ChEBI" id="CHEBI:15377"/>
        <dbReference type="ChEBI" id="CHEBI:57461"/>
        <dbReference type="ChEBI" id="CHEBI:57463"/>
        <dbReference type="EC" id="3.3.2.6"/>
    </reaction>
</comment>
<comment type="subcellular location">
    <subcellularLocation>
        <location evidence="1 13">Cytoplasm</location>
    </subcellularLocation>
</comment>
<dbReference type="InterPro" id="IPR016024">
    <property type="entry name" value="ARM-type_fold"/>
</dbReference>
<dbReference type="SUPFAM" id="SSF48371">
    <property type="entry name" value="ARM repeat"/>
    <property type="match status" value="1"/>
</dbReference>